<dbReference type="GeneID" id="20200922"/>
<dbReference type="HOGENOM" id="CLU_1604527_0_0_1"/>
<evidence type="ECO:0000313" key="3">
    <source>
        <dbReference type="EMBL" id="ESN93074.1"/>
    </source>
</evidence>
<dbReference type="EMBL" id="KB097639">
    <property type="protein sequence ID" value="ESN93074.1"/>
    <property type="molecule type" value="Genomic_DNA"/>
</dbReference>
<evidence type="ECO:0000313" key="5">
    <source>
        <dbReference type="Proteomes" id="UP000015101"/>
    </source>
</evidence>
<dbReference type="AlphaFoldDB" id="T1EWH2"/>
<organism evidence="4 5">
    <name type="scientific">Helobdella robusta</name>
    <name type="common">Californian leech</name>
    <dbReference type="NCBI Taxonomy" id="6412"/>
    <lineage>
        <taxon>Eukaryota</taxon>
        <taxon>Metazoa</taxon>
        <taxon>Spiralia</taxon>
        <taxon>Lophotrochozoa</taxon>
        <taxon>Annelida</taxon>
        <taxon>Clitellata</taxon>
        <taxon>Hirudinea</taxon>
        <taxon>Rhynchobdellida</taxon>
        <taxon>Glossiphoniidae</taxon>
        <taxon>Helobdella</taxon>
    </lineage>
</organism>
<evidence type="ECO:0000313" key="4">
    <source>
        <dbReference type="EnsemblMetazoa" id="HelroP165233"/>
    </source>
</evidence>
<evidence type="ECO:0000256" key="1">
    <source>
        <dbReference type="SAM" id="MobiDB-lite"/>
    </source>
</evidence>
<name>T1EWH2_HELRO</name>
<dbReference type="KEGG" id="hro:HELRODRAFT_165233"/>
<gene>
    <name evidence="4" type="primary">20200922</name>
    <name evidence="3" type="ORF">HELRODRAFT_165233</name>
</gene>
<proteinExistence type="predicted"/>
<feature type="region of interest" description="Disordered" evidence="1">
    <location>
        <begin position="1"/>
        <end position="22"/>
    </location>
</feature>
<feature type="transmembrane region" description="Helical" evidence="2">
    <location>
        <begin position="97"/>
        <end position="114"/>
    </location>
</feature>
<keyword evidence="2" id="KW-0472">Membrane</keyword>
<feature type="transmembrane region" description="Helical" evidence="2">
    <location>
        <begin position="41"/>
        <end position="60"/>
    </location>
</feature>
<reference evidence="4" key="3">
    <citation type="submission" date="2015-06" db="UniProtKB">
        <authorList>
            <consortium name="EnsemblMetazoa"/>
        </authorList>
    </citation>
    <scope>IDENTIFICATION</scope>
</reference>
<feature type="transmembrane region" description="Helical" evidence="2">
    <location>
        <begin position="72"/>
        <end position="90"/>
    </location>
</feature>
<reference evidence="5" key="1">
    <citation type="submission" date="2012-12" db="EMBL/GenBank/DDBJ databases">
        <authorList>
            <person name="Hellsten U."/>
            <person name="Grimwood J."/>
            <person name="Chapman J.A."/>
            <person name="Shapiro H."/>
            <person name="Aerts A."/>
            <person name="Otillar R.P."/>
            <person name="Terry A.Y."/>
            <person name="Boore J.L."/>
            <person name="Simakov O."/>
            <person name="Marletaz F."/>
            <person name="Cho S.-J."/>
            <person name="Edsinger-Gonzales E."/>
            <person name="Havlak P."/>
            <person name="Kuo D.-H."/>
            <person name="Larsson T."/>
            <person name="Lv J."/>
            <person name="Arendt D."/>
            <person name="Savage R."/>
            <person name="Osoegawa K."/>
            <person name="de Jong P."/>
            <person name="Lindberg D.R."/>
            <person name="Seaver E.C."/>
            <person name="Weisblat D.A."/>
            <person name="Putnam N.H."/>
            <person name="Grigoriev I.V."/>
            <person name="Rokhsar D.S."/>
        </authorList>
    </citation>
    <scope>NUCLEOTIDE SEQUENCE</scope>
</reference>
<protein>
    <submittedName>
        <fullName evidence="3 4">Uncharacterized protein</fullName>
    </submittedName>
</protein>
<dbReference type="CTD" id="20200922"/>
<dbReference type="Proteomes" id="UP000015101">
    <property type="component" value="Unassembled WGS sequence"/>
</dbReference>
<reference evidence="3 5" key="2">
    <citation type="journal article" date="2013" name="Nature">
        <title>Insights into bilaterian evolution from three spiralian genomes.</title>
        <authorList>
            <person name="Simakov O."/>
            <person name="Marletaz F."/>
            <person name="Cho S.J."/>
            <person name="Edsinger-Gonzales E."/>
            <person name="Havlak P."/>
            <person name="Hellsten U."/>
            <person name="Kuo D.H."/>
            <person name="Larsson T."/>
            <person name="Lv J."/>
            <person name="Arendt D."/>
            <person name="Savage R."/>
            <person name="Osoegawa K."/>
            <person name="de Jong P."/>
            <person name="Grimwood J."/>
            <person name="Chapman J.A."/>
            <person name="Shapiro H."/>
            <person name="Aerts A."/>
            <person name="Otillar R.P."/>
            <person name="Terry A.Y."/>
            <person name="Boore J.L."/>
            <person name="Grigoriev I.V."/>
            <person name="Lindberg D.R."/>
            <person name="Seaver E.C."/>
            <person name="Weisblat D.A."/>
            <person name="Putnam N.H."/>
            <person name="Rokhsar D.S."/>
        </authorList>
    </citation>
    <scope>NUCLEOTIDE SEQUENCE</scope>
</reference>
<keyword evidence="2" id="KW-1133">Transmembrane helix</keyword>
<evidence type="ECO:0000256" key="2">
    <source>
        <dbReference type="SAM" id="Phobius"/>
    </source>
</evidence>
<dbReference type="EnsemblMetazoa" id="HelroT165233">
    <property type="protein sequence ID" value="HelroP165233"/>
    <property type="gene ID" value="HelroG165233"/>
</dbReference>
<dbReference type="EMBL" id="AMQM01001996">
    <property type="status" value="NOT_ANNOTATED_CDS"/>
    <property type="molecule type" value="Genomic_DNA"/>
</dbReference>
<keyword evidence="2" id="KW-0812">Transmembrane</keyword>
<sequence>MRRSRSRSRSRSRKRSTSCRRGRKVKEESRIKTFTKNVGKGLFETFSYFALAYLADVVWYSGMIPSIEKSNSNVVFIITAFCLAILFTKFISKCSQFIRTILIAIALATLPLALSTKNVNWQGEYQAIGLDILKLAAPIYIKLVLFRLMTWLRNLCIDMGYFVFLF</sequence>
<accession>T1EWH2</accession>
<dbReference type="RefSeq" id="XP_009029330.1">
    <property type="nucleotide sequence ID" value="XM_009031082.1"/>
</dbReference>
<dbReference type="InParanoid" id="T1EWH2"/>
<keyword evidence="5" id="KW-1185">Reference proteome</keyword>